<dbReference type="Proteomes" id="UP000683925">
    <property type="component" value="Unassembled WGS sequence"/>
</dbReference>
<feature type="signal peptide" evidence="2">
    <location>
        <begin position="1"/>
        <end position="16"/>
    </location>
</feature>
<proteinExistence type="predicted"/>
<accession>A0A8S1V573</accession>
<organism evidence="3 4">
    <name type="scientific">Paramecium octaurelia</name>
    <dbReference type="NCBI Taxonomy" id="43137"/>
    <lineage>
        <taxon>Eukaryota</taxon>
        <taxon>Sar</taxon>
        <taxon>Alveolata</taxon>
        <taxon>Ciliophora</taxon>
        <taxon>Intramacronucleata</taxon>
        <taxon>Oligohymenophorea</taxon>
        <taxon>Peniculida</taxon>
        <taxon>Parameciidae</taxon>
        <taxon>Paramecium</taxon>
    </lineage>
</organism>
<evidence type="ECO:0000256" key="1">
    <source>
        <dbReference type="SAM" id="Phobius"/>
    </source>
</evidence>
<feature type="chain" id="PRO_5035923156" description="Transmembrane protein" evidence="2">
    <location>
        <begin position="17"/>
        <end position="215"/>
    </location>
</feature>
<comment type="caution">
    <text evidence="3">The sequence shown here is derived from an EMBL/GenBank/DDBJ whole genome shotgun (WGS) entry which is preliminary data.</text>
</comment>
<evidence type="ECO:0000313" key="3">
    <source>
        <dbReference type="EMBL" id="CAD8171965.1"/>
    </source>
</evidence>
<gene>
    <name evidence="3" type="ORF">POCTA_138.1.T0590131</name>
</gene>
<keyword evidence="1" id="KW-0472">Membrane</keyword>
<dbReference type="OrthoDB" id="10317489at2759"/>
<evidence type="ECO:0008006" key="5">
    <source>
        <dbReference type="Google" id="ProtNLM"/>
    </source>
</evidence>
<keyword evidence="4" id="KW-1185">Reference proteome</keyword>
<reference evidence="3" key="1">
    <citation type="submission" date="2021-01" db="EMBL/GenBank/DDBJ databases">
        <authorList>
            <consortium name="Genoscope - CEA"/>
            <person name="William W."/>
        </authorList>
    </citation>
    <scope>NUCLEOTIDE SEQUENCE</scope>
</reference>
<dbReference type="AlphaFoldDB" id="A0A8S1V573"/>
<evidence type="ECO:0000313" key="4">
    <source>
        <dbReference type="Proteomes" id="UP000683925"/>
    </source>
</evidence>
<keyword evidence="1" id="KW-0812">Transmembrane</keyword>
<feature type="transmembrane region" description="Helical" evidence="1">
    <location>
        <begin position="94"/>
        <end position="112"/>
    </location>
</feature>
<keyword evidence="2" id="KW-0732">Signal</keyword>
<sequence length="215" mass="25153">MRLIVCVLLLFTTVIAIPKKQILLGTKQDEPVIAEQTKSSDVEQVLQQQTDDQQDGQMNEFKQKNTDQTANMSTLLERLSQFQNYFEILLSKQQQIGVFLVCLICFAFYLMIKLEDQNIRKKEQNPKRMIKRQFQEHNIVILTDSLFEKEQTNQPLISTIFGSINQEEHVNKSADDLKNKEQIPIMRRSNSQPFLKQQHPDYSAEEIHNLLKDIN</sequence>
<name>A0A8S1V573_PAROT</name>
<keyword evidence="1" id="KW-1133">Transmembrane helix</keyword>
<evidence type="ECO:0000256" key="2">
    <source>
        <dbReference type="SAM" id="SignalP"/>
    </source>
</evidence>
<protein>
    <recommendedName>
        <fullName evidence="5">Transmembrane protein</fullName>
    </recommendedName>
</protein>
<dbReference type="OMA" id="AFYLMIK"/>
<dbReference type="EMBL" id="CAJJDP010000058">
    <property type="protein sequence ID" value="CAD8171965.1"/>
    <property type="molecule type" value="Genomic_DNA"/>
</dbReference>